<dbReference type="PROSITE" id="PS00028">
    <property type="entry name" value="ZINC_FINGER_C2H2_1"/>
    <property type="match status" value="2"/>
</dbReference>
<dbReference type="InterPro" id="IPR013087">
    <property type="entry name" value="Znf_C2H2_type"/>
</dbReference>
<dbReference type="GO" id="GO:0005634">
    <property type="term" value="C:nucleus"/>
    <property type="evidence" value="ECO:0007669"/>
    <property type="project" value="UniProtKB-SubCell"/>
</dbReference>
<dbReference type="SMART" id="SM00355">
    <property type="entry name" value="ZnF_C2H2"/>
    <property type="match status" value="2"/>
</dbReference>
<gene>
    <name evidence="12" type="ORF">DARMORV10_A06P03490.1</name>
</gene>
<dbReference type="GO" id="GO:0003700">
    <property type="term" value="F:DNA-binding transcription factor activity"/>
    <property type="evidence" value="ECO:0007669"/>
    <property type="project" value="InterPro"/>
</dbReference>
<reference evidence="12" key="1">
    <citation type="submission" date="2021-01" db="EMBL/GenBank/DDBJ databases">
        <authorList>
            <consortium name="Genoscope - CEA"/>
            <person name="William W."/>
        </authorList>
    </citation>
    <scope>NUCLEOTIDE SEQUENCE</scope>
</reference>
<dbReference type="InterPro" id="IPR036236">
    <property type="entry name" value="Znf_C2H2_sf"/>
</dbReference>
<keyword evidence="2" id="KW-0479">Metal-binding</keyword>
<evidence type="ECO:0000256" key="4">
    <source>
        <dbReference type="ARBA" id="ARBA00022771"/>
    </source>
</evidence>
<dbReference type="FunFam" id="3.30.160.60:FF:003692">
    <property type="entry name" value="Zinc finger protein ZAT10"/>
    <property type="match status" value="1"/>
</dbReference>
<dbReference type="PROSITE" id="PS50157">
    <property type="entry name" value="ZINC_FINGER_C2H2_2"/>
    <property type="match status" value="1"/>
</dbReference>
<evidence type="ECO:0000256" key="10">
    <source>
        <dbReference type="SAM" id="MobiDB-lite"/>
    </source>
</evidence>
<keyword evidence="8" id="KW-0539">Nucleus</keyword>
<evidence type="ECO:0000256" key="5">
    <source>
        <dbReference type="ARBA" id="ARBA00022833"/>
    </source>
</evidence>
<evidence type="ECO:0000256" key="6">
    <source>
        <dbReference type="ARBA" id="ARBA00023015"/>
    </source>
</evidence>
<name>A0A816S7C3_BRANA</name>
<evidence type="ECO:0000256" key="8">
    <source>
        <dbReference type="ARBA" id="ARBA00023242"/>
    </source>
</evidence>
<dbReference type="GO" id="GO:0008270">
    <property type="term" value="F:zinc ion binding"/>
    <property type="evidence" value="ECO:0007669"/>
    <property type="project" value="UniProtKB-KW"/>
</dbReference>
<keyword evidence="4 9" id="KW-0863">Zinc-finger</keyword>
<keyword evidence="6" id="KW-0805">Transcription regulation</keyword>
<evidence type="ECO:0000256" key="7">
    <source>
        <dbReference type="ARBA" id="ARBA00023163"/>
    </source>
</evidence>
<dbReference type="EMBL" id="HG994360">
    <property type="protein sequence ID" value="CAF2081603.1"/>
    <property type="molecule type" value="Genomic_DNA"/>
</dbReference>
<feature type="region of interest" description="Disordered" evidence="10">
    <location>
        <begin position="62"/>
        <end position="154"/>
    </location>
</feature>
<keyword evidence="5" id="KW-0862">Zinc</keyword>
<dbReference type="Proteomes" id="UP001295469">
    <property type="component" value="Chromosome A06"/>
</dbReference>
<protein>
    <submittedName>
        <fullName evidence="12">(rape) hypothetical protein</fullName>
    </submittedName>
</protein>
<evidence type="ECO:0000313" key="12">
    <source>
        <dbReference type="EMBL" id="CAF2081603.1"/>
    </source>
</evidence>
<feature type="region of interest" description="Disordered" evidence="10">
    <location>
        <begin position="308"/>
        <end position="362"/>
    </location>
</feature>
<feature type="compositionally biased region" description="Low complexity" evidence="10">
    <location>
        <begin position="133"/>
        <end position="150"/>
    </location>
</feature>
<evidence type="ECO:0000259" key="11">
    <source>
        <dbReference type="PROSITE" id="PS50157"/>
    </source>
</evidence>
<evidence type="ECO:0000256" key="2">
    <source>
        <dbReference type="ARBA" id="ARBA00022723"/>
    </source>
</evidence>
<dbReference type="Pfam" id="PF13912">
    <property type="entry name" value="zf-C2H2_6"/>
    <property type="match status" value="2"/>
</dbReference>
<feature type="domain" description="C2H2-type" evidence="11">
    <location>
        <begin position="184"/>
        <end position="206"/>
    </location>
</feature>
<dbReference type="InterPro" id="IPR044653">
    <property type="entry name" value="AZF1/2/3-like"/>
</dbReference>
<dbReference type="AlphaFoldDB" id="A0A816S7C3"/>
<dbReference type="Gene3D" id="3.30.160.60">
    <property type="entry name" value="Classic Zinc Finger"/>
    <property type="match status" value="1"/>
</dbReference>
<dbReference type="PANTHER" id="PTHR45988:SF39">
    <property type="entry name" value="C2H2-TYPE DOMAIN-CONTAINING PROTEIN"/>
    <property type="match status" value="1"/>
</dbReference>
<keyword evidence="7" id="KW-0804">Transcription</keyword>
<accession>A0A816S7C3</accession>
<comment type="subcellular location">
    <subcellularLocation>
        <location evidence="1">Nucleus</location>
    </subcellularLocation>
</comment>
<evidence type="ECO:0000256" key="3">
    <source>
        <dbReference type="ARBA" id="ARBA00022737"/>
    </source>
</evidence>
<evidence type="ECO:0000256" key="1">
    <source>
        <dbReference type="ARBA" id="ARBA00004123"/>
    </source>
</evidence>
<organism evidence="12">
    <name type="scientific">Brassica napus</name>
    <name type="common">Rape</name>
    <dbReference type="NCBI Taxonomy" id="3708"/>
    <lineage>
        <taxon>Eukaryota</taxon>
        <taxon>Viridiplantae</taxon>
        <taxon>Streptophyta</taxon>
        <taxon>Embryophyta</taxon>
        <taxon>Tracheophyta</taxon>
        <taxon>Spermatophyta</taxon>
        <taxon>Magnoliopsida</taxon>
        <taxon>eudicotyledons</taxon>
        <taxon>Gunneridae</taxon>
        <taxon>Pentapetalae</taxon>
        <taxon>rosids</taxon>
        <taxon>malvids</taxon>
        <taxon>Brassicales</taxon>
        <taxon>Brassicaceae</taxon>
        <taxon>Brassiceae</taxon>
        <taxon>Brassica</taxon>
    </lineage>
</organism>
<dbReference type="GO" id="GO:0000976">
    <property type="term" value="F:transcription cis-regulatory region binding"/>
    <property type="evidence" value="ECO:0007669"/>
    <property type="project" value="UniProtKB-ARBA"/>
</dbReference>
<evidence type="ECO:0000256" key="9">
    <source>
        <dbReference type="PROSITE-ProRule" id="PRU00042"/>
    </source>
</evidence>
<feature type="compositionally biased region" description="Basic and acidic residues" evidence="10">
    <location>
        <begin position="335"/>
        <end position="358"/>
    </location>
</feature>
<sequence length="407" mass="45289">MDLLLFEALMQLPPSTRDTVVKVLDHASQNHPTDHDEDYPKRICLREEEECATGTVCVEPRLQSSDSEEYSSSRSSKTVTQEECGQCSMDDDDDETTSPSSSETVEQRMILYKPQQEEYEEDDVVSTELTLGSSSAQPSRQQEEPSSSSPSEDDTSALLLVELCRIRPMQLQTQTQTPHKFDSYKCDVCGKEFTSYQALGGHKASHRVKLQQPLVENANAEAGGKTRPRMAPSGKIHKCSICNVEFPTGQALGGHKRRHYEGVLSGNKRSHDEVIAGDRSVPNHESIVTKSSGPMQSFVGDHKCSHDEVIAGDKSSPNHESDVTNMSGRKQSFVGDHKRSHDEVIAGDKSSPKHESDVTKNPGRSFIRLFDLNEFPLQEFDDNNMQEVDEYESAIVANKTLQLIDLI</sequence>
<feature type="compositionally biased region" description="Basic and acidic residues" evidence="10">
    <location>
        <begin position="308"/>
        <end position="322"/>
    </location>
</feature>
<proteinExistence type="predicted"/>
<dbReference type="SUPFAM" id="SSF57667">
    <property type="entry name" value="beta-beta-alpha zinc fingers"/>
    <property type="match status" value="1"/>
</dbReference>
<keyword evidence="3" id="KW-0677">Repeat</keyword>
<dbReference type="PANTHER" id="PTHR45988">
    <property type="entry name" value="C2H2 TYPE ZINC FINGER TRANSCRIPTION FACTOR FAMILY-RELATED"/>
    <property type="match status" value="1"/>
</dbReference>